<evidence type="ECO:0000313" key="4">
    <source>
        <dbReference type="EMBL" id="PWS34514.1"/>
    </source>
</evidence>
<protein>
    <submittedName>
        <fullName evidence="4">Galactitol-1-phosphate 5-dehydrogenase</fullName>
    </submittedName>
</protein>
<dbReference type="InterPro" id="IPR011032">
    <property type="entry name" value="GroES-like_sf"/>
</dbReference>
<keyword evidence="5" id="KW-1185">Reference proteome</keyword>
<proteinExistence type="predicted"/>
<dbReference type="OrthoDB" id="9809185at2"/>
<accession>A0A317F665</accession>
<dbReference type="SUPFAM" id="SSF51735">
    <property type="entry name" value="NAD(P)-binding Rossmann-fold domains"/>
    <property type="match status" value="1"/>
</dbReference>
<dbReference type="InterPro" id="IPR036291">
    <property type="entry name" value="NAD(P)-bd_dom_sf"/>
</dbReference>
<comment type="caution">
    <text evidence="4">The sequence shown here is derived from an EMBL/GenBank/DDBJ whole genome shotgun (WGS) entry which is preliminary data.</text>
</comment>
<evidence type="ECO:0000256" key="1">
    <source>
        <dbReference type="ARBA" id="ARBA00023002"/>
    </source>
</evidence>
<dbReference type="PANTHER" id="PTHR43401">
    <property type="entry name" value="L-THREONINE 3-DEHYDROGENASE"/>
    <property type="match status" value="1"/>
</dbReference>
<reference evidence="5" key="1">
    <citation type="submission" date="2018-05" db="EMBL/GenBank/DDBJ databases">
        <authorList>
            <person name="Du Z."/>
            <person name="Wang X."/>
        </authorList>
    </citation>
    <scope>NUCLEOTIDE SEQUENCE [LARGE SCALE GENOMIC DNA]</scope>
    <source>
        <strain evidence="5">CQN31</strain>
    </source>
</reference>
<name>A0A317F665_9PROT</name>
<dbReference type="Pfam" id="PF08240">
    <property type="entry name" value="ADH_N"/>
    <property type="match status" value="1"/>
</dbReference>
<dbReference type="InterPro" id="IPR050129">
    <property type="entry name" value="Zn_alcohol_dh"/>
</dbReference>
<dbReference type="InterPro" id="IPR013149">
    <property type="entry name" value="ADH-like_C"/>
</dbReference>
<feature type="domain" description="Alcohol dehydrogenase-like N-terminal" evidence="3">
    <location>
        <begin position="24"/>
        <end position="128"/>
    </location>
</feature>
<dbReference type="SUPFAM" id="SSF50129">
    <property type="entry name" value="GroES-like"/>
    <property type="match status" value="1"/>
</dbReference>
<dbReference type="AlphaFoldDB" id="A0A317F665"/>
<dbReference type="InterPro" id="IPR013154">
    <property type="entry name" value="ADH-like_N"/>
</dbReference>
<organism evidence="4 5">
    <name type="scientific">Falsiroseomonas bella</name>
    <dbReference type="NCBI Taxonomy" id="2184016"/>
    <lineage>
        <taxon>Bacteria</taxon>
        <taxon>Pseudomonadati</taxon>
        <taxon>Pseudomonadota</taxon>
        <taxon>Alphaproteobacteria</taxon>
        <taxon>Acetobacterales</taxon>
        <taxon>Roseomonadaceae</taxon>
        <taxon>Falsiroseomonas</taxon>
    </lineage>
</organism>
<dbReference type="Gene3D" id="3.90.180.10">
    <property type="entry name" value="Medium-chain alcohol dehydrogenases, catalytic domain"/>
    <property type="match status" value="1"/>
</dbReference>
<dbReference type="Gene3D" id="3.40.50.720">
    <property type="entry name" value="NAD(P)-binding Rossmann-like Domain"/>
    <property type="match status" value="1"/>
</dbReference>
<keyword evidence="1" id="KW-0560">Oxidoreductase</keyword>
<sequence length="329" mass="34115">MKALVQIAPNTLIHRDEPDPAPAPGEAIIRVEAVGICGSDMHAIHGHDARRPTPIILGHEAAGRVLTGRLAGKRVAVNPLVVPADCPFAREGRPHLSPRREILSMPPRPGAFAELVRAPEENLVEIPEAMPAAKAALAEPIAVSYHAVHHGARLLGRPLPASRCVVLGGGAIGLAAALVLVQAGAGEVWLVEPNAARRATAERAGIALSRAPEHGPEDSSCDLVVDAVGAAVTRASACRLARPGGVIVHAGLLPGAEGLDIRRLTLQEITFTGTYCYTPEEFRTVVGLLVAGRLGALEWLEARPLAEGARAVADIDAGAVAAAKVVLVP</sequence>
<dbReference type="RefSeq" id="WP_109872964.1">
    <property type="nucleotide sequence ID" value="NZ_QGNA01000006.1"/>
</dbReference>
<dbReference type="PANTHER" id="PTHR43401:SF2">
    <property type="entry name" value="L-THREONINE 3-DEHYDROGENASE"/>
    <property type="match status" value="1"/>
</dbReference>
<dbReference type="Proteomes" id="UP000245765">
    <property type="component" value="Unassembled WGS sequence"/>
</dbReference>
<feature type="domain" description="Alcohol dehydrogenase-like C-terminal" evidence="2">
    <location>
        <begin position="171"/>
        <end position="289"/>
    </location>
</feature>
<evidence type="ECO:0000259" key="3">
    <source>
        <dbReference type="Pfam" id="PF08240"/>
    </source>
</evidence>
<dbReference type="Pfam" id="PF00107">
    <property type="entry name" value="ADH_zinc_N"/>
    <property type="match status" value="1"/>
</dbReference>
<dbReference type="GO" id="GO:0016491">
    <property type="term" value="F:oxidoreductase activity"/>
    <property type="evidence" value="ECO:0007669"/>
    <property type="project" value="UniProtKB-KW"/>
</dbReference>
<evidence type="ECO:0000259" key="2">
    <source>
        <dbReference type="Pfam" id="PF00107"/>
    </source>
</evidence>
<gene>
    <name evidence="4" type="ORF">DFH01_23500</name>
</gene>
<dbReference type="EMBL" id="QGNA01000006">
    <property type="protein sequence ID" value="PWS34514.1"/>
    <property type="molecule type" value="Genomic_DNA"/>
</dbReference>
<evidence type="ECO:0000313" key="5">
    <source>
        <dbReference type="Proteomes" id="UP000245765"/>
    </source>
</evidence>